<name>A0A4R5K7Z0_9BACL</name>
<organism evidence="1 2">
    <name type="scientific">Paenibacillus piri</name>
    <dbReference type="NCBI Taxonomy" id="2547395"/>
    <lineage>
        <taxon>Bacteria</taxon>
        <taxon>Bacillati</taxon>
        <taxon>Bacillota</taxon>
        <taxon>Bacilli</taxon>
        <taxon>Bacillales</taxon>
        <taxon>Paenibacillaceae</taxon>
        <taxon>Paenibacillus</taxon>
    </lineage>
</organism>
<evidence type="ECO:0000313" key="2">
    <source>
        <dbReference type="Proteomes" id="UP000295636"/>
    </source>
</evidence>
<dbReference type="RefSeq" id="WP_133236493.1">
    <property type="nucleotide sequence ID" value="NZ_SMRT01000031.1"/>
</dbReference>
<gene>
    <name evidence="1" type="ORF">E1757_33545</name>
</gene>
<reference evidence="1 2" key="1">
    <citation type="submission" date="2019-03" db="EMBL/GenBank/DDBJ databases">
        <title>This is whole genome sequence of Paenibacillus sp MS74 strain.</title>
        <authorList>
            <person name="Trinh H.N."/>
        </authorList>
    </citation>
    <scope>NUCLEOTIDE SEQUENCE [LARGE SCALE GENOMIC DNA]</scope>
    <source>
        <strain evidence="1 2">MS74</strain>
    </source>
</reference>
<sequence>MGIIVVAMLSFATHKGSEEQLFSAETAAPFTGFLYDYSFTPFCAFIVSSKLPSYPFWKKYMLMTSLFSPAIPTTYAVPLDNWHKTGTPKPGLSDGMTLLLLIETWFGSKAATDCS</sequence>
<comment type="caution">
    <text evidence="1">The sequence shown here is derived from an EMBL/GenBank/DDBJ whole genome shotgun (WGS) entry which is preliminary data.</text>
</comment>
<dbReference type="Proteomes" id="UP000295636">
    <property type="component" value="Unassembled WGS sequence"/>
</dbReference>
<accession>A0A4R5K7Z0</accession>
<dbReference type="AlphaFoldDB" id="A0A4R5K7Z0"/>
<keyword evidence="2" id="KW-1185">Reference proteome</keyword>
<dbReference type="EMBL" id="SMRT01000031">
    <property type="protein sequence ID" value="TDF91026.1"/>
    <property type="molecule type" value="Genomic_DNA"/>
</dbReference>
<proteinExistence type="predicted"/>
<evidence type="ECO:0000313" key="1">
    <source>
        <dbReference type="EMBL" id="TDF91026.1"/>
    </source>
</evidence>
<protein>
    <submittedName>
        <fullName evidence="1">Uncharacterized protein</fullName>
    </submittedName>
</protein>